<evidence type="ECO:0000313" key="3">
    <source>
        <dbReference type="Proteomes" id="UP000887013"/>
    </source>
</evidence>
<dbReference type="Proteomes" id="UP000887013">
    <property type="component" value="Unassembled WGS sequence"/>
</dbReference>
<name>A0A8X6NHS3_NEPPI</name>
<feature type="chain" id="PRO_5036444830" evidence="1">
    <location>
        <begin position="25"/>
        <end position="103"/>
    </location>
</feature>
<dbReference type="AlphaFoldDB" id="A0A8X6NHS3"/>
<proteinExistence type="predicted"/>
<feature type="signal peptide" evidence="1">
    <location>
        <begin position="1"/>
        <end position="24"/>
    </location>
</feature>
<sequence>MKLSAGLVSLSFAFFLAVLVQTNASIWRLPNIPENQTNVVELWNRMDKNLKSAAQSVIKTLMPKVMESASEFNISSQCMREGLQLVGGLRNLKMWAFDCKSHI</sequence>
<protein>
    <submittedName>
        <fullName evidence="2">NRF domain-containing protein</fullName>
    </submittedName>
</protein>
<gene>
    <name evidence="2" type="primary">AVEN_14282_1</name>
    <name evidence="2" type="ORF">NPIL_460201</name>
</gene>
<dbReference type="EMBL" id="BMAW01104361">
    <property type="protein sequence ID" value="GFT13899.1"/>
    <property type="molecule type" value="Genomic_DNA"/>
</dbReference>
<evidence type="ECO:0000256" key="1">
    <source>
        <dbReference type="SAM" id="SignalP"/>
    </source>
</evidence>
<dbReference type="OrthoDB" id="6480856at2759"/>
<keyword evidence="1" id="KW-0732">Signal</keyword>
<organism evidence="2 3">
    <name type="scientific">Nephila pilipes</name>
    <name type="common">Giant wood spider</name>
    <name type="synonym">Nephila maculata</name>
    <dbReference type="NCBI Taxonomy" id="299642"/>
    <lineage>
        <taxon>Eukaryota</taxon>
        <taxon>Metazoa</taxon>
        <taxon>Ecdysozoa</taxon>
        <taxon>Arthropoda</taxon>
        <taxon>Chelicerata</taxon>
        <taxon>Arachnida</taxon>
        <taxon>Araneae</taxon>
        <taxon>Araneomorphae</taxon>
        <taxon>Entelegynae</taxon>
        <taxon>Araneoidea</taxon>
        <taxon>Nephilidae</taxon>
        <taxon>Nephila</taxon>
    </lineage>
</organism>
<reference evidence="2" key="1">
    <citation type="submission" date="2020-08" db="EMBL/GenBank/DDBJ databases">
        <title>Multicomponent nature underlies the extraordinary mechanical properties of spider dragline silk.</title>
        <authorList>
            <person name="Kono N."/>
            <person name="Nakamura H."/>
            <person name="Mori M."/>
            <person name="Yoshida Y."/>
            <person name="Ohtoshi R."/>
            <person name="Malay A.D."/>
            <person name="Moran D.A.P."/>
            <person name="Tomita M."/>
            <person name="Numata K."/>
            <person name="Arakawa K."/>
        </authorList>
    </citation>
    <scope>NUCLEOTIDE SEQUENCE</scope>
</reference>
<evidence type="ECO:0000313" key="2">
    <source>
        <dbReference type="EMBL" id="GFT13899.1"/>
    </source>
</evidence>
<comment type="caution">
    <text evidence="2">The sequence shown here is derived from an EMBL/GenBank/DDBJ whole genome shotgun (WGS) entry which is preliminary data.</text>
</comment>
<keyword evidence="3" id="KW-1185">Reference proteome</keyword>
<accession>A0A8X6NHS3</accession>